<evidence type="ECO:0000313" key="6">
    <source>
        <dbReference type="Proteomes" id="UP000054698"/>
    </source>
</evidence>
<reference evidence="4 6" key="1">
    <citation type="submission" date="2015-11" db="EMBL/GenBank/DDBJ databases">
        <title>Genomic analysis of 38 Legionella species identifies large and diverse effector repertoires.</title>
        <authorList>
            <person name="Burstein D."/>
            <person name="Amaro F."/>
            <person name="Zusman T."/>
            <person name="Lifshitz Z."/>
            <person name="Cohen O."/>
            <person name="Gilbert J.A."/>
            <person name="Pupko T."/>
            <person name="Shuman H.A."/>
            <person name="Segal G."/>
        </authorList>
    </citation>
    <scope>NUCLEOTIDE SEQUENCE [LARGE SCALE GENOMIC DNA]</scope>
    <source>
        <strain evidence="4 6">WO-44C</strain>
    </source>
</reference>
<accession>A0A0W0U1M1</accession>
<evidence type="ECO:0000313" key="7">
    <source>
        <dbReference type="Proteomes" id="UP000251942"/>
    </source>
</evidence>
<dbReference type="EMBL" id="LNYB01000030">
    <property type="protein sequence ID" value="KTD01580.1"/>
    <property type="molecule type" value="Genomic_DNA"/>
</dbReference>
<evidence type="ECO:0000313" key="4">
    <source>
        <dbReference type="EMBL" id="KTD01580.1"/>
    </source>
</evidence>
<organism evidence="4 6">
    <name type="scientific">Legionella feeleii</name>
    <dbReference type="NCBI Taxonomy" id="453"/>
    <lineage>
        <taxon>Bacteria</taxon>
        <taxon>Pseudomonadati</taxon>
        <taxon>Pseudomonadota</taxon>
        <taxon>Gammaproteobacteria</taxon>
        <taxon>Legionellales</taxon>
        <taxon>Legionellaceae</taxon>
        <taxon>Legionella</taxon>
    </lineage>
</organism>
<dbReference type="RefSeq" id="WP_058444540.1">
    <property type="nucleotide sequence ID" value="NZ_LBHK01000061.1"/>
</dbReference>
<proteinExistence type="predicted"/>
<evidence type="ECO:0000313" key="5">
    <source>
        <dbReference type="EMBL" id="SPX61924.1"/>
    </source>
</evidence>
<dbReference type="InterPro" id="IPR027385">
    <property type="entry name" value="Beta-barrel_OMP"/>
</dbReference>
<reference evidence="5 7" key="2">
    <citation type="submission" date="2018-06" db="EMBL/GenBank/DDBJ databases">
        <authorList>
            <consortium name="Pathogen Informatics"/>
            <person name="Doyle S."/>
        </authorList>
    </citation>
    <scope>NUCLEOTIDE SEQUENCE [LARGE SCALE GENOMIC DNA]</scope>
    <source>
        <strain evidence="5 7">NCTC12022</strain>
    </source>
</reference>
<keyword evidence="1 2" id="KW-0732">Signal</keyword>
<evidence type="ECO:0000256" key="2">
    <source>
        <dbReference type="SAM" id="SignalP"/>
    </source>
</evidence>
<keyword evidence="6" id="KW-1185">Reference proteome</keyword>
<feature type="domain" description="Outer membrane protein beta-barrel" evidence="3">
    <location>
        <begin position="49"/>
        <end position="216"/>
    </location>
</feature>
<sequence length="249" mass="27000">MNKKIPPLMLLTNILSMAAMTGFSQSITASHELAWVGTLSGGSVWTQNVNQQTFYLTPTIEKTYSPQKSSQALFNGEIFLGLQKSLNKTINMQLGVAAGGASSAKINGEIWTDADPEFNNHAYHYKIQHAQVSLKGKILTEMAHDLLPWVSGSIGVGINKSSSFNNISLVCGELPNPNYTSETKSTLTYAFGAGLQKALNQHVQVGIGYEFSDWGKSQLGAAPEQTLNKGLGLSHFYTNGLFFNLTYIA</sequence>
<dbReference type="Gene3D" id="2.40.160.20">
    <property type="match status" value="1"/>
</dbReference>
<name>A0A0W0U1M1_9GAMM</name>
<dbReference type="Proteomes" id="UP000054698">
    <property type="component" value="Unassembled WGS sequence"/>
</dbReference>
<feature type="chain" id="PRO_5033246116" evidence="2">
    <location>
        <begin position="19"/>
        <end position="249"/>
    </location>
</feature>
<evidence type="ECO:0000259" key="3">
    <source>
        <dbReference type="Pfam" id="PF13505"/>
    </source>
</evidence>
<dbReference type="Proteomes" id="UP000251942">
    <property type="component" value="Unassembled WGS sequence"/>
</dbReference>
<dbReference type="EMBL" id="UASS01000030">
    <property type="protein sequence ID" value="SPX61924.1"/>
    <property type="molecule type" value="Genomic_DNA"/>
</dbReference>
<dbReference type="SUPFAM" id="SSF56925">
    <property type="entry name" value="OMPA-like"/>
    <property type="match status" value="1"/>
</dbReference>
<dbReference type="Pfam" id="PF13505">
    <property type="entry name" value="OMP_b-brl"/>
    <property type="match status" value="1"/>
</dbReference>
<dbReference type="PATRIC" id="fig|453.4.peg.1087"/>
<feature type="signal peptide" evidence="2">
    <location>
        <begin position="1"/>
        <end position="18"/>
    </location>
</feature>
<evidence type="ECO:0000256" key="1">
    <source>
        <dbReference type="ARBA" id="ARBA00022729"/>
    </source>
</evidence>
<dbReference type="STRING" id="453.Lfee_1010"/>
<protein>
    <submittedName>
        <fullName evidence="5">Opacity protein and related surface antigens</fullName>
    </submittedName>
</protein>
<dbReference type="AlphaFoldDB" id="A0A0W0U1M1"/>
<dbReference type="OrthoDB" id="5647782at2"/>
<dbReference type="InterPro" id="IPR011250">
    <property type="entry name" value="OMP/PagP_B-barrel"/>
</dbReference>
<gene>
    <name evidence="4" type="ORF">Lfee_1010</name>
    <name evidence="5" type="ORF">NCTC12022_02680</name>
</gene>